<dbReference type="SUPFAM" id="SSF117281">
    <property type="entry name" value="Kelch motif"/>
    <property type="match status" value="1"/>
</dbReference>
<feature type="compositionally biased region" description="Polar residues" evidence="1">
    <location>
        <begin position="532"/>
        <end position="541"/>
    </location>
</feature>
<comment type="caution">
    <text evidence="3">The sequence shown here is derived from an EMBL/GenBank/DDBJ whole genome shotgun (WGS) entry which is preliminary data.</text>
</comment>
<feature type="signal peptide" evidence="2">
    <location>
        <begin position="1"/>
        <end position="35"/>
    </location>
</feature>
<name>A0AAD2JLH5_9STRA</name>
<evidence type="ECO:0000256" key="1">
    <source>
        <dbReference type="SAM" id="MobiDB-lite"/>
    </source>
</evidence>
<feature type="compositionally biased region" description="Basic and acidic residues" evidence="1">
    <location>
        <begin position="74"/>
        <end position="87"/>
    </location>
</feature>
<dbReference type="Gene3D" id="2.120.10.80">
    <property type="entry name" value="Kelch-type beta propeller"/>
    <property type="match status" value="1"/>
</dbReference>
<dbReference type="Proteomes" id="UP001295423">
    <property type="component" value="Unassembled WGS sequence"/>
</dbReference>
<evidence type="ECO:0000256" key="2">
    <source>
        <dbReference type="SAM" id="SignalP"/>
    </source>
</evidence>
<dbReference type="AlphaFoldDB" id="A0AAD2JLH5"/>
<reference evidence="3" key="1">
    <citation type="submission" date="2023-08" db="EMBL/GenBank/DDBJ databases">
        <authorList>
            <person name="Audoor S."/>
            <person name="Bilcke G."/>
        </authorList>
    </citation>
    <scope>NUCLEOTIDE SEQUENCE</scope>
</reference>
<feature type="region of interest" description="Disordered" evidence="1">
    <location>
        <begin position="530"/>
        <end position="550"/>
    </location>
</feature>
<evidence type="ECO:0000313" key="4">
    <source>
        <dbReference type="Proteomes" id="UP001295423"/>
    </source>
</evidence>
<keyword evidence="4" id="KW-1185">Reference proteome</keyword>
<feature type="region of interest" description="Disordered" evidence="1">
    <location>
        <begin position="58"/>
        <end position="92"/>
    </location>
</feature>
<protein>
    <submittedName>
        <fullName evidence="3">Uncharacterized protein</fullName>
    </submittedName>
</protein>
<keyword evidence="2" id="KW-0732">Signal</keyword>
<feature type="chain" id="PRO_5042229571" evidence="2">
    <location>
        <begin position="36"/>
        <end position="550"/>
    </location>
</feature>
<gene>
    <name evidence="3" type="ORF">CYCCA115_LOCUS19192</name>
</gene>
<proteinExistence type="predicted"/>
<evidence type="ECO:0000313" key="3">
    <source>
        <dbReference type="EMBL" id="CAJ1961429.1"/>
    </source>
</evidence>
<sequence>MKINRTSFRENNRRWTNSQVAVWTLFLFIMHIVSQQEGVSSAAPQYLAISSLYEEQYRRQTQNCPPSEPSSDSSSRHEIVISSERNKRTAYKTSSSFNKAPYYLTGRTAWKPKHSEQFNSDQYNEGKVFYSIEKSSIQEIPSSQNSWILPKKLSKPTRNHDNVIFDVAGGGPSTSGRQILLAMLGRHSGVLQWIDLMTGEQNRTTVTGLDPAGNGLDNLNHVYSVVVDSLSNPSYKEVWLPCGFHGHEVNQEESSEYARIVNLKTMTVEVGPKLPFAGGACVAAAIHVHGPNEPPHICAFGGTHGAHDAGNFLPYTSCYDRVAETWHHPFGRLPFGLDHGSLVQIPPSVCDPSDPGRILIFNFRTRSYGTQSPEILAFDLPASGWSKQETANMDPDTPGGWYVYANISYFGTHDEVNAPRDASGVAIANDWRNILNFGGIHYHRHRNVTKWNGDTKVKRSRRRFSTIRSLDVCAKTWSKVGDLGMRTFALQTTVSEKLNVAVTCGGHTYKRQTENSPWCIVNRIPGMKLQASGGSKTTQSEVPGLVFDDK</sequence>
<organism evidence="3 4">
    <name type="scientific">Cylindrotheca closterium</name>
    <dbReference type="NCBI Taxonomy" id="2856"/>
    <lineage>
        <taxon>Eukaryota</taxon>
        <taxon>Sar</taxon>
        <taxon>Stramenopiles</taxon>
        <taxon>Ochrophyta</taxon>
        <taxon>Bacillariophyta</taxon>
        <taxon>Bacillariophyceae</taxon>
        <taxon>Bacillariophycidae</taxon>
        <taxon>Bacillariales</taxon>
        <taxon>Bacillariaceae</taxon>
        <taxon>Cylindrotheca</taxon>
    </lineage>
</organism>
<dbReference type="InterPro" id="IPR015915">
    <property type="entry name" value="Kelch-typ_b-propeller"/>
</dbReference>
<dbReference type="EMBL" id="CAKOGP040002091">
    <property type="protein sequence ID" value="CAJ1961429.1"/>
    <property type="molecule type" value="Genomic_DNA"/>
</dbReference>
<accession>A0AAD2JLH5</accession>